<evidence type="ECO:0008006" key="7">
    <source>
        <dbReference type="Google" id="ProtNLM"/>
    </source>
</evidence>
<dbReference type="GO" id="GO:0016020">
    <property type="term" value="C:membrane"/>
    <property type="evidence" value="ECO:0007669"/>
    <property type="project" value="UniProtKB-SubCell"/>
</dbReference>
<dbReference type="InterPro" id="IPR027417">
    <property type="entry name" value="P-loop_NTPase"/>
</dbReference>
<name>A0AAU9VJP8_9CNID</name>
<organism evidence="5 6">
    <name type="scientific">Pocillopora meandrina</name>
    <dbReference type="NCBI Taxonomy" id="46732"/>
    <lineage>
        <taxon>Eukaryota</taxon>
        <taxon>Metazoa</taxon>
        <taxon>Cnidaria</taxon>
        <taxon>Anthozoa</taxon>
        <taxon>Hexacorallia</taxon>
        <taxon>Scleractinia</taxon>
        <taxon>Astrocoeniina</taxon>
        <taxon>Pocilloporidae</taxon>
        <taxon>Pocillopora</taxon>
    </lineage>
</organism>
<protein>
    <recommendedName>
        <fullName evidence="7">ABC transporter domain-containing protein</fullName>
    </recommendedName>
</protein>
<proteinExistence type="inferred from homology"/>
<keyword evidence="4" id="KW-0067">ATP-binding</keyword>
<evidence type="ECO:0000256" key="4">
    <source>
        <dbReference type="ARBA" id="ARBA00022840"/>
    </source>
</evidence>
<accession>A0AAU9VJP8</accession>
<dbReference type="EMBL" id="CALNXJ010000001">
    <property type="protein sequence ID" value="CAH3031169.1"/>
    <property type="molecule type" value="Genomic_DNA"/>
</dbReference>
<dbReference type="GO" id="GO:0042626">
    <property type="term" value="F:ATPase-coupled transmembrane transporter activity"/>
    <property type="evidence" value="ECO:0007669"/>
    <property type="project" value="TreeGrafter"/>
</dbReference>
<comment type="subcellular location">
    <subcellularLocation>
        <location evidence="1">Membrane</location>
        <topology evidence="1">Multi-pass membrane protein</topology>
    </subcellularLocation>
</comment>
<dbReference type="InterPro" id="IPR050173">
    <property type="entry name" value="ABC_transporter_C-like"/>
</dbReference>
<dbReference type="Proteomes" id="UP001159428">
    <property type="component" value="Unassembled WGS sequence"/>
</dbReference>
<gene>
    <name evidence="5" type="ORF">PMEA_00001171</name>
</gene>
<reference evidence="5 6" key="1">
    <citation type="submission" date="2022-05" db="EMBL/GenBank/DDBJ databases">
        <authorList>
            <consortium name="Genoscope - CEA"/>
            <person name="William W."/>
        </authorList>
    </citation>
    <scope>NUCLEOTIDE SEQUENCE [LARGE SCALE GENOMIC DNA]</scope>
</reference>
<evidence type="ECO:0000256" key="3">
    <source>
        <dbReference type="ARBA" id="ARBA00022741"/>
    </source>
</evidence>
<evidence type="ECO:0000313" key="5">
    <source>
        <dbReference type="EMBL" id="CAH3031169.1"/>
    </source>
</evidence>
<dbReference type="Gene3D" id="3.40.50.300">
    <property type="entry name" value="P-loop containing nucleotide triphosphate hydrolases"/>
    <property type="match status" value="1"/>
</dbReference>
<evidence type="ECO:0000256" key="1">
    <source>
        <dbReference type="ARBA" id="ARBA00004141"/>
    </source>
</evidence>
<evidence type="ECO:0000256" key="2">
    <source>
        <dbReference type="ARBA" id="ARBA00009726"/>
    </source>
</evidence>
<comment type="similarity">
    <text evidence="2">Belongs to the ABC transporter superfamily. ABCC family. Conjugate transporter (TC 3.A.1.208) subfamily.</text>
</comment>
<dbReference type="AlphaFoldDB" id="A0AAU9VJP8"/>
<dbReference type="PANTHER" id="PTHR24223">
    <property type="entry name" value="ATP-BINDING CASSETTE SUB-FAMILY C"/>
    <property type="match status" value="1"/>
</dbReference>
<dbReference type="PANTHER" id="PTHR24223:SF456">
    <property type="entry name" value="MULTIDRUG RESISTANCE-ASSOCIATED PROTEIN LETHAL(2)03659"/>
    <property type="match status" value="1"/>
</dbReference>
<dbReference type="GO" id="GO:0005524">
    <property type="term" value="F:ATP binding"/>
    <property type="evidence" value="ECO:0007669"/>
    <property type="project" value="UniProtKB-KW"/>
</dbReference>
<sequence length="464" mass="51719">MNDPANPRARASVLSILFFGLMNNVLKLGKKKSLGDQDLFPLLEDQKAELLVSRAESDGPELDTNVAFISVTLLGAMSVVPALATQQYDHLTELWGLKLKVALIGIVYKKRFELFTSSLNTLFRFDLPTLKLKASLAHLLYTYLTMYLRTCKVNIVIIDLQGIMATNAFHRRDFFTNQSLCIIQLMINVERISKFIPVVILIDSCRKEMSILRLKAVIVTILIFLLPHHTPNGLLTSVITLAFTGKQLSPFAVFTLLLGLTLIRETFCYNLSMSVQSVADAKEALDRLQIFLEIRGSRRKKSNRSFTYQVATKKRIQSGVVNFVNYKKLNNFPVENALINTSLPIIESNFYVVSEVPEDSNVYGIASGSAEGHRENVSSLKQADVFMAEVSCSWSQDHLSNTLKSVTLKFTSGDILTTTGEVGGGKSTLLFAILGELPLSGLCSSNTLGILWDHEREYFVWASI</sequence>
<dbReference type="SUPFAM" id="SSF52540">
    <property type="entry name" value="P-loop containing nucleoside triphosphate hydrolases"/>
    <property type="match status" value="1"/>
</dbReference>
<comment type="caution">
    <text evidence="5">The sequence shown here is derived from an EMBL/GenBank/DDBJ whole genome shotgun (WGS) entry which is preliminary data.</text>
</comment>
<keyword evidence="6" id="KW-1185">Reference proteome</keyword>
<evidence type="ECO:0000313" key="6">
    <source>
        <dbReference type="Proteomes" id="UP001159428"/>
    </source>
</evidence>
<keyword evidence="3" id="KW-0547">Nucleotide-binding</keyword>